<proteinExistence type="predicted"/>
<reference evidence="4" key="1">
    <citation type="journal article" date="2018" name="Nat. Microbiol.">
        <title>Leveraging single-cell genomics to expand the fungal tree of life.</title>
        <authorList>
            <person name="Ahrendt S.R."/>
            <person name="Quandt C.A."/>
            <person name="Ciobanu D."/>
            <person name="Clum A."/>
            <person name="Salamov A."/>
            <person name="Andreopoulos B."/>
            <person name="Cheng J.F."/>
            <person name="Woyke T."/>
            <person name="Pelin A."/>
            <person name="Henrissat B."/>
            <person name="Reynolds N.K."/>
            <person name="Benny G.L."/>
            <person name="Smith M.E."/>
            <person name="James T.Y."/>
            <person name="Grigoriev I.V."/>
        </authorList>
    </citation>
    <scope>NUCLEOTIDE SEQUENCE [LARGE SCALE GENOMIC DNA]</scope>
</reference>
<sequence>MHKPIIAFFAILMALTSVITSYPSSSTPSVASFPNSLSRRFRSFSRLLPWKKSSSNRPSISSMASSTASDYSDSSMLDDLSVDERSKIELDRKGRPVLLKLQWLRIQKAVEVKTKVDSPKKSTPERSCVWSIDEIMKKVKEYEHVAEQLLAVRKNKDITTNGSDKSKAKYFQLLSEEESFHKWISLTRDYTHCLIPPNPTQILDCFTKDPLQAFDMAIRFARAYWKVYGIPFPSQAHDAMKYAFSWLELCPTAIRSYLDHPSYKHLILPIAAGCKSRFDTETRNAIPLINSLSHLFEAVGSYGMIRQSKSTSKMIRS</sequence>
<dbReference type="AlphaFoldDB" id="A0A4P9Y3E9"/>
<dbReference type="EMBL" id="KZ988013">
    <property type="protein sequence ID" value="RKP13468.1"/>
    <property type="molecule type" value="Genomic_DNA"/>
</dbReference>
<feature type="region of interest" description="Disordered" evidence="1">
    <location>
        <begin position="52"/>
        <end position="75"/>
    </location>
</feature>
<accession>A0A4P9Y3E9</accession>
<evidence type="ECO:0000313" key="3">
    <source>
        <dbReference type="EMBL" id="RKP13468.1"/>
    </source>
</evidence>
<organism evidence="3 4">
    <name type="scientific">Piptocephalis cylindrospora</name>
    <dbReference type="NCBI Taxonomy" id="1907219"/>
    <lineage>
        <taxon>Eukaryota</taxon>
        <taxon>Fungi</taxon>
        <taxon>Fungi incertae sedis</taxon>
        <taxon>Zoopagomycota</taxon>
        <taxon>Zoopagomycotina</taxon>
        <taxon>Zoopagomycetes</taxon>
        <taxon>Zoopagales</taxon>
        <taxon>Piptocephalidaceae</taxon>
        <taxon>Piptocephalis</taxon>
    </lineage>
</organism>
<gene>
    <name evidence="3" type="ORF">BJ684DRAFT_16136</name>
</gene>
<keyword evidence="2" id="KW-0732">Signal</keyword>
<evidence type="ECO:0000256" key="2">
    <source>
        <dbReference type="SAM" id="SignalP"/>
    </source>
</evidence>
<feature type="chain" id="PRO_5020970249" evidence="2">
    <location>
        <begin position="22"/>
        <end position="317"/>
    </location>
</feature>
<feature type="signal peptide" evidence="2">
    <location>
        <begin position="1"/>
        <end position="21"/>
    </location>
</feature>
<protein>
    <submittedName>
        <fullName evidence="3">Uncharacterized protein</fullName>
    </submittedName>
</protein>
<keyword evidence="4" id="KW-1185">Reference proteome</keyword>
<evidence type="ECO:0000313" key="4">
    <source>
        <dbReference type="Proteomes" id="UP000267251"/>
    </source>
</evidence>
<evidence type="ECO:0000256" key="1">
    <source>
        <dbReference type="SAM" id="MobiDB-lite"/>
    </source>
</evidence>
<dbReference type="Proteomes" id="UP000267251">
    <property type="component" value="Unassembled WGS sequence"/>
</dbReference>
<name>A0A4P9Y3E9_9FUNG</name>